<protein>
    <recommendedName>
        <fullName evidence="7">Major facilitator superfamily (MFS) profile domain-containing protein</fullName>
    </recommendedName>
</protein>
<evidence type="ECO:0000256" key="1">
    <source>
        <dbReference type="ARBA" id="ARBA00004141"/>
    </source>
</evidence>
<reference evidence="8" key="1">
    <citation type="submission" date="2021-01" db="EMBL/GenBank/DDBJ databases">
        <authorList>
            <consortium name="Genoscope - CEA"/>
            <person name="William W."/>
        </authorList>
    </citation>
    <scope>NUCLEOTIDE SEQUENCE</scope>
</reference>
<dbReference type="PANTHER" id="PTHR23506">
    <property type="entry name" value="GH10249P"/>
    <property type="match status" value="1"/>
</dbReference>
<dbReference type="Proteomes" id="UP000692954">
    <property type="component" value="Unassembled WGS sequence"/>
</dbReference>
<keyword evidence="5 6" id="KW-0472">Membrane</keyword>
<dbReference type="EMBL" id="CAJJDN010000025">
    <property type="protein sequence ID" value="CAD8069346.1"/>
    <property type="molecule type" value="Genomic_DNA"/>
</dbReference>
<name>A0A8S1LX14_9CILI</name>
<dbReference type="AlphaFoldDB" id="A0A8S1LX14"/>
<evidence type="ECO:0000256" key="3">
    <source>
        <dbReference type="ARBA" id="ARBA00022692"/>
    </source>
</evidence>
<keyword evidence="4 6" id="KW-1133">Transmembrane helix</keyword>
<dbReference type="GO" id="GO:0022857">
    <property type="term" value="F:transmembrane transporter activity"/>
    <property type="evidence" value="ECO:0007669"/>
    <property type="project" value="InterPro"/>
</dbReference>
<gene>
    <name evidence="8" type="ORF">PSON_ATCC_30995.1.T0250213</name>
</gene>
<feature type="transmembrane region" description="Helical" evidence="6">
    <location>
        <begin position="317"/>
        <end position="339"/>
    </location>
</feature>
<accession>A0A8S1LX14</accession>
<evidence type="ECO:0000313" key="9">
    <source>
        <dbReference type="Proteomes" id="UP000692954"/>
    </source>
</evidence>
<organism evidence="8 9">
    <name type="scientific">Paramecium sonneborni</name>
    <dbReference type="NCBI Taxonomy" id="65129"/>
    <lineage>
        <taxon>Eukaryota</taxon>
        <taxon>Sar</taxon>
        <taxon>Alveolata</taxon>
        <taxon>Ciliophora</taxon>
        <taxon>Intramacronucleata</taxon>
        <taxon>Oligohymenophorea</taxon>
        <taxon>Peniculida</taxon>
        <taxon>Parameciidae</taxon>
        <taxon>Paramecium</taxon>
    </lineage>
</organism>
<evidence type="ECO:0000259" key="7">
    <source>
        <dbReference type="PROSITE" id="PS50850"/>
    </source>
</evidence>
<evidence type="ECO:0000256" key="5">
    <source>
        <dbReference type="ARBA" id="ARBA00023136"/>
    </source>
</evidence>
<feature type="transmembrane region" description="Helical" evidence="6">
    <location>
        <begin position="145"/>
        <end position="166"/>
    </location>
</feature>
<feature type="domain" description="Major facilitator superfamily (MFS) profile" evidence="7">
    <location>
        <begin position="111"/>
        <end position="519"/>
    </location>
</feature>
<evidence type="ECO:0000313" key="8">
    <source>
        <dbReference type="EMBL" id="CAD8069346.1"/>
    </source>
</evidence>
<keyword evidence="2" id="KW-0813">Transport</keyword>
<feature type="transmembrane region" description="Helical" evidence="6">
    <location>
        <begin position="112"/>
        <end position="133"/>
    </location>
</feature>
<feature type="transmembrane region" description="Helical" evidence="6">
    <location>
        <begin position="382"/>
        <end position="402"/>
    </location>
</feature>
<proteinExistence type="predicted"/>
<feature type="transmembrane region" description="Helical" evidence="6">
    <location>
        <begin position="351"/>
        <end position="370"/>
    </location>
</feature>
<keyword evidence="9" id="KW-1185">Reference proteome</keyword>
<sequence>MNKQQNKIQMFKLLSLNESNQNIKAIKIFNLKKRKKITHLKQNGRCIQCNKLKARGGLNRLLDKQDKKIDQQANKLKKKLMAKTATEYSDYDISDDSLLKGRINRSKIDKPLICFCVLNFFLNAAVSVIAPFYPPLAKDKAHVSVSTIGYIFGLNPIGAFFFSLVMGKKMSQWGRRKCMLIGLVIQSVVVVAFGLLDFMTQNKVLFITVSLVTRFLQGASRAAYSSISFAYIPILWPDSIQKKISILETLTGLGLMSGPFIGAALDALFGYQMIFYTLGGIFFIALIPTAIFLPEDDHSLNKKQSLNSKRVIKNRQIWSLGMLLTMMSAGTTFINPIFSIHMKCYGMEEDVASLLLGWLTISYIICINLVPKLLQCIDKKIILTVGLFCSCLGDLIIAPLNIFPNKWFMTVIGLPFIGIANAFCVLPSIPQFMDYLNKIFNNDQQLRLPISDLSSGLFISFYSLGTFVGPVIGGIVYDAFLVDQSNEAQLTSFQRSSYTMAGLQALVSILFIFGGDVYQPKYKRIRQGENVGISLEEEDEFVGSNKIGVQMFSSTQPNVSCDESN</sequence>
<dbReference type="InterPro" id="IPR011701">
    <property type="entry name" value="MFS"/>
</dbReference>
<comment type="caution">
    <text evidence="8">The sequence shown here is derived from an EMBL/GenBank/DDBJ whole genome shotgun (WGS) entry which is preliminary data.</text>
</comment>
<evidence type="ECO:0000256" key="6">
    <source>
        <dbReference type="SAM" id="Phobius"/>
    </source>
</evidence>
<feature type="transmembrane region" description="Helical" evidence="6">
    <location>
        <begin position="497"/>
        <end position="518"/>
    </location>
</feature>
<feature type="transmembrane region" description="Helical" evidence="6">
    <location>
        <begin position="408"/>
        <end position="429"/>
    </location>
</feature>
<dbReference type="OrthoDB" id="416030at2759"/>
<feature type="transmembrane region" description="Helical" evidence="6">
    <location>
        <begin position="450"/>
        <end position="477"/>
    </location>
</feature>
<dbReference type="PROSITE" id="PS50850">
    <property type="entry name" value="MFS"/>
    <property type="match status" value="1"/>
</dbReference>
<evidence type="ECO:0000256" key="2">
    <source>
        <dbReference type="ARBA" id="ARBA00022448"/>
    </source>
</evidence>
<dbReference type="GO" id="GO:0016020">
    <property type="term" value="C:membrane"/>
    <property type="evidence" value="ECO:0007669"/>
    <property type="project" value="UniProtKB-SubCell"/>
</dbReference>
<feature type="transmembrane region" description="Helical" evidence="6">
    <location>
        <begin position="245"/>
        <end position="265"/>
    </location>
</feature>
<dbReference type="InterPro" id="IPR020846">
    <property type="entry name" value="MFS_dom"/>
</dbReference>
<dbReference type="Pfam" id="PF07690">
    <property type="entry name" value="MFS_1"/>
    <property type="match status" value="1"/>
</dbReference>
<feature type="transmembrane region" description="Helical" evidence="6">
    <location>
        <begin position="271"/>
        <end position="293"/>
    </location>
</feature>
<comment type="subcellular location">
    <subcellularLocation>
        <location evidence="1">Membrane</location>
        <topology evidence="1">Multi-pass membrane protein</topology>
    </subcellularLocation>
</comment>
<dbReference type="PANTHER" id="PTHR23506:SF26">
    <property type="entry name" value="MFS-TYPE TRANSPORTER SLC18B1"/>
    <property type="match status" value="1"/>
</dbReference>
<keyword evidence="3 6" id="KW-0812">Transmembrane</keyword>
<dbReference type="InterPro" id="IPR050930">
    <property type="entry name" value="MFS_Vesicular_Transporter"/>
</dbReference>
<feature type="transmembrane region" description="Helical" evidence="6">
    <location>
        <begin position="178"/>
        <end position="198"/>
    </location>
</feature>
<evidence type="ECO:0000256" key="4">
    <source>
        <dbReference type="ARBA" id="ARBA00022989"/>
    </source>
</evidence>